<dbReference type="AlphaFoldDB" id="A0A9P1DU84"/>
<comment type="caution">
    <text evidence="2">The sequence shown here is derived from an EMBL/GenBank/DDBJ whole genome shotgun (WGS) entry which is preliminary data.</text>
</comment>
<dbReference type="Proteomes" id="UP001152797">
    <property type="component" value="Unassembled WGS sequence"/>
</dbReference>
<evidence type="ECO:0000313" key="2">
    <source>
        <dbReference type="EMBL" id="CAI4015572.1"/>
    </source>
</evidence>
<dbReference type="EMBL" id="CAMXCT030006537">
    <property type="protein sequence ID" value="CAL4802884.1"/>
    <property type="molecule type" value="Genomic_DNA"/>
</dbReference>
<evidence type="ECO:0000313" key="3">
    <source>
        <dbReference type="EMBL" id="CAL4802884.1"/>
    </source>
</evidence>
<dbReference type="OrthoDB" id="10271994at2759"/>
<keyword evidence="4" id="KW-1185">Reference proteome</keyword>
<name>A0A9P1DU84_9DINO</name>
<organism evidence="2">
    <name type="scientific">Cladocopium goreaui</name>
    <dbReference type="NCBI Taxonomy" id="2562237"/>
    <lineage>
        <taxon>Eukaryota</taxon>
        <taxon>Sar</taxon>
        <taxon>Alveolata</taxon>
        <taxon>Dinophyceae</taxon>
        <taxon>Suessiales</taxon>
        <taxon>Symbiodiniaceae</taxon>
        <taxon>Cladocopium</taxon>
    </lineage>
</organism>
<accession>A0A9P1DU84</accession>
<feature type="signal peptide" evidence="1">
    <location>
        <begin position="1"/>
        <end position="15"/>
    </location>
</feature>
<sequence length="189" mass="21252">MMLFTTLLLSAFAAGYHLPEPPNCSEEELMNGYNHTLRGGWMDLSMYTTWPRRLGHIGWNSAAGICTEKNLANASGNESHPAFFCISTPLSLFSQCLRVKKSIPLNVTNVLSSCHDFESIGTDVLKEAKFPFESRFCHKSLHGDLTRVLLVGTRQGAERWIVETCHWMKTRMCHNPEMMIIQNFVPGSG</sequence>
<proteinExistence type="predicted"/>
<evidence type="ECO:0000256" key="1">
    <source>
        <dbReference type="SAM" id="SignalP"/>
    </source>
</evidence>
<gene>
    <name evidence="2" type="ORF">C1SCF055_LOCUS40394</name>
</gene>
<reference evidence="3 4" key="2">
    <citation type="submission" date="2024-05" db="EMBL/GenBank/DDBJ databases">
        <authorList>
            <person name="Chen Y."/>
            <person name="Shah S."/>
            <person name="Dougan E. K."/>
            <person name="Thang M."/>
            <person name="Chan C."/>
        </authorList>
    </citation>
    <scope>NUCLEOTIDE SEQUENCE [LARGE SCALE GENOMIC DNA]</scope>
</reference>
<keyword evidence="1" id="KW-0732">Signal</keyword>
<dbReference type="EMBL" id="CAMXCT010006537">
    <property type="protein sequence ID" value="CAI4015572.1"/>
    <property type="molecule type" value="Genomic_DNA"/>
</dbReference>
<reference evidence="2" key="1">
    <citation type="submission" date="2022-10" db="EMBL/GenBank/DDBJ databases">
        <authorList>
            <person name="Chen Y."/>
            <person name="Dougan E. K."/>
            <person name="Chan C."/>
            <person name="Rhodes N."/>
            <person name="Thang M."/>
        </authorList>
    </citation>
    <scope>NUCLEOTIDE SEQUENCE</scope>
</reference>
<dbReference type="EMBL" id="CAMXCT020006537">
    <property type="protein sequence ID" value="CAL1168947.1"/>
    <property type="molecule type" value="Genomic_DNA"/>
</dbReference>
<evidence type="ECO:0000313" key="4">
    <source>
        <dbReference type="Proteomes" id="UP001152797"/>
    </source>
</evidence>
<protein>
    <submittedName>
        <fullName evidence="2">Uncharacterized protein</fullName>
    </submittedName>
</protein>
<feature type="chain" id="PRO_5043271656" evidence="1">
    <location>
        <begin position="16"/>
        <end position="189"/>
    </location>
</feature>